<dbReference type="AlphaFoldDB" id="A0A0F9NC81"/>
<protein>
    <submittedName>
        <fullName evidence="1">Uncharacterized protein</fullName>
    </submittedName>
</protein>
<organism evidence="1">
    <name type="scientific">marine sediment metagenome</name>
    <dbReference type="NCBI Taxonomy" id="412755"/>
    <lineage>
        <taxon>unclassified sequences</taxon>
        <taxon>metagenomes</taxon>
        <taxon>ecological metagenomes</taxon>
    </lineage>
</organism>
<evidence type="ECO:0000313" key="1">
    <source>
        <dbReference type="EMBL" id="KKN09562.1"/>
    </source>
</evidence>
<proteinExistence type="predicted"/>
<sequence length="80" mass="9905">MEPLSYWKEKLKEDLYFSVNIRMYMINYHNETGGYSVRKEDFTKTFMKWLIQKNPFGEILTNEIERRKKSYNKKEKKIID</sequence>
<name>A0A0F9NC81_9ZZZZ</name>
<accession>A0A0F9NC81</accession>
<comment type="caution">
    <text evidence="1">The sequence shown here is derived from an EMBL/GenBank/DDBJ whole genome shotgun (WGS) entry which is preliminary data.</text>
</comment>
<gene>
    <name evidence="1" type="ORF">LCGC14_1045520</name>
</gene>
<reference evidence="1" key="1">
    <citation type="journal article" date="2015" name="Nature">
        <title>Complex archaea that bridge the gap between prokaryotes and eukaryotes.</title>
        <authorList>
            <person name="Spang A."/>
            <person name="Saw J.H."/>
            <person name="Jorgensen S.L."/>
            <person name="Zaremba-Niedzwiedzka K."/>
            <person name="Martijn J."/>
            <person name="Lind A.E."/>
            <person name="van Eijk R."/>
            <person name="Schleper C."/>
            <person name="Guy L."/>
            <person name="Ettema T.J."/>
        </authorList>
    </citation>
    <scope>NUCLEOTIDE SEQUENCE</scope>
</reference>
<dbReference type="EMBL" id="LAZR01004334">
    <property type="protein sequence ID" value="KKN09562.1"/>
    <property type="molecule type" value="Genomic_DNA"/>
</dbReference>